<protein>
    <submittedName>
        <fullName evidence="2">Molybdopterin-guanine dinucleotide biosynthesis protein</fullName>
    </submittedName>
</protein>
<evidence type="ECO:0000259" key="1">
    <source>
        <dbReference type="Pfam" id="PF03205"/>
    </source>
</evidence>
<dbReference type="InterPro" id="IPR027417">
    <property type="entry name" value="P-loop_NTPase"/>
</dbReference>
<accession>H0UQE4</accession>
<evidence type="ECO:0000313" key="3">
    <source>
        <dbReference type="Proteomes" id="UP000005730"/>
    </source>
</evidence>
<dbReference type="AlphaFoldDB" id="H0UQE4"/>
<dbReference type="RefSeq" id="WP_006583192.1">
    <property type="nucleotide sequence ID" value="NZ_CM001377.1"/>
</dbReference>
<dbReference type="STRING" id="926567.TheveDRAFT_0537"/>
<dbReference type="Gene3D" id="3.40.50.300">
    <property type="entry name" value="P-loop containing nucleotide triphosphate hydrolases"/>
    <property type="match status" value="1"/>
</dbReference>
<organism evidence="2 3">
    <name type="scientific">Thermanaerovibrio velox DSM 12556</name>
    <dbReference type="NCBI Taxonomy" id="926567"/>
    <lineage>
        <taxon>Bacteria</taxon>
        <taxon>Thermotogati</taxon>
        <taxon>Synergistota</taxon>
        <taxon>Synergistia</taxon>
        <taxon>Synergistales</taxon>
        <taxon>Synergistaceae</taxon>
        <taxon>Thermanaerovibrio</taxon>
    </lineage>
</organism>
<dbReference type="GO" id="GO:0006777">
    <property type="term" value="P:Mo-molybdopterin cofactor biosynthetic process"/>
    <property type="evidence" value="ECO:0007669"/>
    <property type="project" value="InterPro"/>
</dbReference>
<dbReference type="HOGENOM" id="CLU_068199_0_2_0"/>
<dbReference type="SUPFAM" id="SSF52540">
    <property type="entry name" value="P-loop containing nucleoside triphosphate hydrolases"/>
    <property type="match status" value="1"/>
</dbReference>
<dbReference type="InterPro" id="IPR004435">
    <property type="entry name" value="MobB_dom"/>
</dbReference>
<proteinExistence type="predicted"/>
<sequence>MLPIVCVCGLKDSGKTTLCVKLLEMLSQRGCHVGFIKRTSEEVLSPVSTDTGKALGSVGSAVLLGPDGARLDMAGQWDVGGLAMRVFPTKDLVIVEGGKSLRFPKVWVGNEVSKGVEGVFFTYRGGDEELEDLCEKLLEMARKGHKRSRVFTPAGEVPMKDFVADFVRGGLMGMVRELKGVRLKRGWVRAYVWCEGEGEDS</sequence>
<reference evidence="2 3" key="1">
    <citation type="submission" date="2011-10" db="EMBL/GenBank/DDBJ databases">
        <title>The Noncontiguous Finished genome of Thermanaerovibrio velox DSM 12556.</title>
        <authorList>
            <consortium name="US DOE Joint Genome Institute (JGI-PGF)"/>
            <person name="Lucas S."/>
            <person name="Copeland A."/>
            <person name="Lapidus A."/>
            <person name="Glavina del Rio T."/>
            <person name="Dalin E."/>
            <person name="Tice H."/>
            <person name="Bruce D."/>
            <person name="Goodwin L."/>
            <person name="Pitluck S."/>
            <person name="Peters L."/>
            <person name="Mikhailova N."/>
            <person name="Teshima H."/>
            <person name="Kyrpides N."/>
            <person name="Mavromatis K."/>
            <person name="Ivanova N."/>
            <person name="Markowitz V."/>
            <person name="Cheng J.-F."/>
            <person name="Hugenholtz P."/>
            <person name="Woyke T."/>
            <person name="Wu D."/>
            <person name="Spring S."/>
            <person name="Brambilla E.-M."/>
            <person name="Klenk H.-P."/>
            <person name="Eisen J.A."/>
        </authorList>
    </citation>
    <scope>NUCLEOTIDE SEQUENCE [LARGE SCALE GENOMIC DNA]</scope>
    <source>
        <strain evidence="2 3">DSM 12556</strain>
    </source>
</reference>
<dbReference type="PANTHER" id="PTHR40072">
    <property type="entry name" value="MOLYBDOPTERIN-GUANINE DINUCLEOTIDE BIOSYNTHESIS ADAPTER PROTEIN-RELATED"/>
    <property type="match status" value="1"/>
</dbReference>
<dbReference type="PANTHER" id="PTHR40072:SF1">
    <property type="entry name" value="MOLYBDOPTERIN-GUANINE DINUCLEOTIDE BIOSYNTHESIS ADAPTER PROTEIN"/>
    <property type="match status" value="1"/>
</dbReference>
<keyword evidence="3" id="KW-1185">Reference proteome</keyword>
<dbReference type="GO" id="GO:0005525">
    <property type="term" value="F:GTP binding"/>
    <property type="evidence" value="ECO:0007669"/>
    <property type="project" value="InterPro"/>
</dbReference>
<evidence type="ECO:0000313" key="2">
    <source>
        <dbReference type="EMBL" id="EHM09698.1"/>
    </source>
</evidence>
<name>H0UQE4_9BACT</name>
<feature type="domain" description="Molybdopterin-guanine dinucleotide biosynthesis protein B (MobB)" evidence="1">
    <location>
        <begin position="4"/>
        <end position="108"/>
    </location>
</feature>
<dbReference type="eggNOG" id="COG1763">
    <property type="taxonomic scope" value="Bacteria"/>
</dbReference>
<dbReference type="InterPro" id="IPR052539">
    <property type="entry name" value="MGD_biosynthesis_adapter"/>
</dbReference>
<dbReference type="Proteomes" id="UP000005730">
    <property type="component" value="Chromosome"/>
</dbReference>
<dbReference type="EMBL" id="CM001377">
    <property type="protein sequence ID" value="EHM09698.1"/>
    <property type="molecule type" value="Genomic_DNA"/>
</dbReference>
<gene>
    <name evidence="2" type="ORF">TheveDRAFT_0537</name>
</gene>
<dbReference type="Pfam" id="PF03205">
    <property type="entry name" value="MobB"/>
    <property type="match status" value="1"/>
</dbReference>